<feature type="domain" description="Aminoglycoside phosphotransferase" evidence="1">
    <location>
        <begin position="26"/>
        <end position="250"/>
    </location>
</feature>
<dbReference type="Gene3D" id="3.90.1200.10">
    <property type="match status" value="1"/>
</dbReference>
<accession>A0A1N7IF65</accession>
<evidence type="ECO:0000313" key="2">
    <source>
        <dbReference type="EMBL" id="SIS35735.1"/>
    </source>
</evidence>
<dbReference type="AlphaFoldDB" id="A0A1N7IF65"/>
<sequence>MTSENTKQFFEKYLGSPSSEFITLAQSGSARVNFLAKSGTKKYIVTSNENIPENESFLYYSKVFSELGLNTPAIFAVSDDRKVYIQEFLGEHTLSEIIAEEGLSDHVRTLVKQTLVKLFKLQIGTQGKIDFSKTFEYEKYDELPVIHDLYYFKNFVADVLELEYRKSALLKEFKQIAALIESLSPKGMMIRDFQARNIMVNEESKVSFIDYQSAMEGPLMYDVISFLYQAKADFPEDFKNEMLDYYIGQFDNEEVKIQLKNSVKPIQMMRFLQVLGAYGFRGLIQRKQHFISSLEKGVQNITQFASSWEQMNNYPELKKVIEQLATEESKLKINAILNH</sequence>
<dbReference type="Proteomes" id="UP000186373">
    <property type="component" value="Unassembled WGS sequence"/>
</dbReference>
<dbReference type="SUPFAM" id="SSF56112">
    <property type="entry name" value="Protein kinase-like (PK-like)"/>
    <property type="match status" value="1"/>
</dbReference>
<gene>
    <name evidence="2" type="ORF">SAMN05421639_103393</name>
</gene>
<organism evidence="2 3">
    <name type="scientific">Chryseobacterium shigense</name>
    <dbReference type="NCBI Taxonomy" id="297244"/>
    <lineage>
        <taxon>Bacteria</taxon>
        <taxon>Pseudomonadati</taxon>
        <taxon>Bacteroidota</taxon>
        <taxon>Flavobacteriia</taxon>
        <taxon>Flavobacteriales</taxon>
        <taxon>Weeksellaceae</taxon>
        <taxon>Chryseobacterium group</taxon>
        <taxon>Chryseobacterium</taxon>
    </lineage>
</organism>
<protein>
    <submittedName>
        <fullName evidence="2">Phosphotransferase enzyme family protein</fullName>
    </submittedName>
</protein>
<proteinExistence type="predicted"/>
<evidence type="ECO:0000313" key="3">
    <source>
        <dbReference type="Proteomes" id="UP000186373"/>
    </source>
</evidence>
<name>A0A1N7IF65_9FLAO</name>
<evidence type="ECO:0000259" key="1">
    <source>
        <dbReference type="Pfam" id="PF01636"/>
    </source>
</evidence>
<keyword evidence="2" id="KW-0808">Transferase</keyword>
<reference evidence="3" key="1">
    <citation type="submission" date="2017-01" db="EMBL/GenBank/DDBJ databases">
        <authorList>
            <person name="Varghese N."/>
            <person name="Submissions S."/>
        </authorList>
    </citation>
    <scope>NUCLEOTIDE SEQUENCE [LARGE SCALE GENOMIC DNA]</scope>
    <source>
        <strain evidence="3">DSM 17126</strain>
    </source>
</reference>
<dbReference type="GO" id="GO:0016740">
    <property type="term" value="F:transferase activity"/>
    <property type="evidence" value="ECO:0007669"/>
    <property type="project" value="UniProtKB-KW"/>
</dbReference>
<dbReference type="EMBL" id="FTNY01000003">
    <property type="protein sequence ID" value="SIS35735.1"/>
    <property type="molecule type" value="Genomic_DNA"/>
</dbReference>
<dbReference type="InterPro" id="IPR011009">
    <property type="entry name" value="Kinase-like_dom_sf"/>
</dbReference>
<dbReference type="RefSeq" id="WP_076507303.1">
    <property type="nucleotide sequence ID" value="NZ_FTNY01000003.1"/>
</dbReference>
<dbReference type="Pfam" id="PF01636">
    <property type="entry name" value="APH"/>
    <property type="match status" value="1"/>
</dbReference>
<dbReference type="OrthoDB" id="9784461at2"/>
<keyword evidence="3" id="KW-1185">Reference proteome</keyword>
<dbReference type="InterPro" id="IPR002575">
    <property type="entry name" value="Aminoglycoside_PTrfase"/>
</dbReference>